<sequence>MRIENILSDEAVTRELGQRLAALRLARQITQAQLAEKAGISKRTVERLEDGASTQLFNLIRYLRALERLDALEGLLPAAAANPIDLLERRGRTRRRARPDAHAVAEPDTPWTWGEDR</sequence>
<protein>
    <submittedName>
        <fullName evidence="3">Helix-turn-helix domain-containing protein</fullName>
    </submittedName>
</protein>
<accession>A0ABT3JW93</accession>
<dbReference type="InterPro" id="IPR010982">
    <property type="entry name" value="Lambda_DNA-bd_dom_sf"/>
</dbReference>
<feature type="region of interest" description="Disordered" evidence="1">
    <location>
        <begin position="89"/>
        <end position="117"/>
    </location>
</feature>
<reference evidence="3 4" key="1">
    <citation type="submission" date="2022-10" db="EMBL/GenBank/DDBJ databases">
        <title>Xanthomonas sp. H13-6.</title>
        <authorList>
            <person name="Liu X."/>
            <person name="Deng Z."/>
            <person name="Jiang Y."/>
            <person name="Yu T."/>
            <person name="Ai J."/>
        </authorList>
    </citation>
    <scope>NUCLEOTIDE SEQUENCE [LARGE SCALE GENOMIC DNA]</scope>
    <source>
        <strain evidence="3 4">H13-6</strain>
    </source>
</reference>
<comment type="caution">
    <text evidence="3">The sequence shown here is derived from an EMBL/GenBank/DDBJ whole genome shotgun (WGS) entry which is preliminary data.</text>
</comment>
<gene>
    <name evidence="3" type="ORF">OK345_09570</name>
</gene>
<keyword evidence="4" id="KW-1185">Reference proteome</keyword>
<evidence type="ECO:0000313" key="3">
    <source>
        <dbReference type="EMBL" id="MCW4472753.1"/>
    </source>
</evidence>
<dbReference type="Proteomes" id="UP001209922">
    <property type="component" value="Unassembled WGS sequence"/>
</dbReference>
<organism evidence="3 4">
    <name type="scientific">Xanthomonas chitinilytica</name>
    <dbReference type="NCBI Taxonomy" id="2989819"/>
    <lineage>
        <taxon>Bacteria</taxon>
        <taxon>Pseudomonadati</taxon>
        <taxon>Pseudomonadota</taxon>
        <taxon>Gammaproteobacteria</taxon>
        <taxon>Lysobacterales</taxon>
        <taxon>Lysobacteraceae</taxon>
        <taxon>Xanthomonas</taxon>
    </lineage>
</organism>
<dbReference type="EMBL" id="JAPCHY010000007">
    <property type="protein sequence ID" value="MCW4472753.1"/>
    <property type="molecule type" value="Genomic_DNA"/>
</dbReference>
<evidence type="ECO:0000259" key="2">
    <source>
        <dbReference type="PROSITE" id="PS50943"/>
    </source>
</evidence>
<evidence type="ECO:0000256" key="1">
    <source>
        <dbReference type="SAM" id="MobiDB-lite"/>
    </source>
</evidence>
<proteinExistence type="predicted"/>
<name>A0ABT3JW93_9XANT</name>
<dbReference type="Gene3D" id="1.10.260.40">
    <property type="entry name" value="lambda repressor-like DNA-binding domains"/>
    <property type="match status" value="1"/>
</dbReference>
<dbReference type="SMART" id="SM00530">
    <property type="entry name" value="HTH_XRE"/>
    <property type="match status" value="1"/>
</dbReference>
<dbReference type="Pfam" id="PF13560">
    <property type="entry name" value="HTH_31"/>
    <property type="match status" value="1"/>
</dbReference>
<dbReference type="PROSITE" id="PS50943">
    <property type="entry name" value="HTH_CROC1"/>
    <property type="match status" value="1"/>
</dbReference>
<dbReference type="CDD" id="cd00093">
    <property type="entry name" value="HTH_XRE"/>
    <property type="match status" value="1"/>
</dbReference>
<dbReference type="SUPFAM" id="SSF47413">
    <property type="entry name" value="lambda repressor-like DNA-binding domains"/>
    <property type="match status" value="1"/>
</dbReference>
<evidence type="ECO:0000313" key="4">
    <source>
        <dbReference type="Proteomes" id="UP001209922"/>
    </source>
</evidence>
<dbReference type="InterPro" id="IPR001387">
    <property type="entry name" value="Cro/C1-type_HTH"/>
</dbReference>
<feature type="domain" description="HTH cro/C1-type" evidence="2">
    <location>
        <begin position="20"/>
        <end position="72"/>
    </location>
</feature>
<dbReference type="RefSeq" id="WP_265127736.1">
    <property type="nucleotide sequence ID" value="NZ_JAPCHY010000007.1"/>
</dbReference>